<accession>A0A1H9TBS3</accession>
<protein>
    <submittedName>
        <fullName evidence="9">RNA polymerase, sigma subunit, ECF family</fullName>
    </submittedName>
</protein>
<keyword evidence="10" id="KW-1185">Reference proteome</keyword>
<dbReference type="STRING" id="155974.SAMN04487818_106170"/>
<dbReference type="SUPFAM" id="SSF88659">
    <property type="entry name" value="Sigma3 and sigma4 domains of RNA polymerase sigma factors"/>
    <property type="match status" value="1"/>
</dbReference>
<evidence type="ECO:0000259" key="6">
    <source>
        <dbReference type="Pfam" id="PF04542"/>
    </source>
</evidence>
<dbReference type="InterPro" id="IPR013324">
    <property type="entry name" value="RNA_pol_sigma_r3/r4-like"/>
</dbReference>
<dbReference type="InterPro" id="IPR013249">
    <property type="entry name" value="RNA_pol_sigma70_r4_t2"/>
</dbReference>
<sequence>MSDLVAGFEAQRGRLFALAYRLLGSAAEAEDVVQDAFLRWNGVDRDEVVTPAAWLAKVVTNLCLNRLTAARARRESYVGPWLPEPVLTEGGALGPMESAEQRESVSLALLVVLERLTPAERAVFVLREAFGYSHREIAEVLDVTEANSAQVYRRARAHLDQSRRRLPVDRDRAQVIARRFLAAAATGDLAGLEQVLAADVVSWADGGGKVHAARRPVRGVTRVARYLAGWMSRPVPGLEVTLREVNGGIGIVAVVDGQLWGVVVFEVVDDRISTVHALANPEKLAHFAAQIGAA</sequence>
<reference evidence="10" key="1">
    <citation type="submission" date="2016-10" db="EMBL/GenBank/DDBJ databases">
        <authorList>
            <person name="Varghese N."/>
            <person name="Submissions S."/>
        </authorList>
    </citation>
    <scope>NUCLEOTIDE SEQUENCE [LARGE SCALE GENOMIC DNA]</scope>
    <source>
        <strain evidence="10">DSM 44260</strain>
    </source>
</reference>
<proteinExistence type="inferred from homology"/>
<dbReference type="Gene3D" id="1.10.1740.10">
    <property type="match status" value="1"/>
</dbReference>
<dbReference type="InterPro" id="IPR052704">
    <property type="entry name" value="ECF_Sigma-70_Domain"/>
</dbReference>
<keyword evidence="3" id="KW-0805">Transcription regulation</keyword>
<dbReference type="EMBL" id="FOGI01000006">
    <property type="protein sequence ID" value="SER94394.1"/>
    <property type="molecule type" value="Genomic_DNA"/>
</dbReference>
<dbReference type="Pfam" id="PF04542">
    <property type="entry name" value="Sigma70_r2"/>
    <property type="match status" value="1"/>
</dbReference>
<dbReference type="GO" id="GO:0016987">
    <property type="term" value="F:sigma factor activity"/>
    <property type="evidence" value="ECO:0007669"/>
    <property type="project" value="UniProtKB-KW"/>
</dbReference>
<evidence type="ECO:0000313" key="9">
    <source>
        <dbReference type="EMBL" id="SER94394.1"/>
    </source>
</evidence>
<feature type="domain" description="RNA polymerase sigma-70 region 2" evidence="6">
    <location>
        <begin position="9"/>
        <end position="71"/>
    </location>
</feature>
<evidence type="ECO:0000256" key="1">
    <source>
        <dbReference type="ARBA" id="ARBA00010641"/>
    </source>
</evidence>
<dbReference type="Proteomes" id="UP000199051">
    <property type="component" value="Unassembled WGS sequence"/>
</dbReference>
<dbReference type="Gene3D" id="3.10.450.50">
    <property type="match status" value="1"/>
</dbReference>
<dbReference type="Pfam" id="PF12680">
    <property type="entry name" value="SnoaL_2"/>
    <property type="match status" value="1"/>
</dbReference>
<organism evidence="9 10">
    <name type="scientific">Actinokineospora terrae</name>
    <dbReference type="NCBI Taxonomy" id="155974"/>
    <lineage>
        <taxon>Bacteria</taxon>
        <taxon>Bacillati</taxon>
        <taxon>Actinomycetota</taxon>
        <taxon>Actinomycetes</taxon>
        <taxon>Pseudonocardiales</taxon>
        <taxon>Pseudonocardiaceae</taxon>
        <taxon>Actinokineospora</taxon>
    </lineage>
</organism>
<dbReference type="InterPro" id="IPR032710">
    <property type="entry name" value="NTF2-like_dom_sf"/>
</dbReference>
<dbReference type="InterPro" id="IPR013325">
    <property type="entry name" value="RNA_pol_sigma_r2"/>
</dbReference>
<keyword evidence="4" id="KW-0731">Sigma factor</keyword>
<dbReference type="SUPFAM" id="SSF88946">
    <property type="entry name" value="Sigma2 domain of RNA polymerase sigma factors"/>
    <property type="match status" value="1"/>
</dbReference>
<evidence type="ECO:0000259" key="7">
    <source>
        <dbReference type="Pfam" id="PF08281"/>
    </source>
</evidence>
<dbReference type="InterPro" id="IPR036388">
    <property type="entry name" value="WH-like_DNA-bd_sf"/>
</dbReference>
<dbReference type="InterPro" id="IPR037401">
    <property type="entry name" value="SnoaL-like"/>
</dbReference>
<dbReference type="SUPFAM" id="SSF54427">
    <property type="entry name" value="NTF2-like"/>
    <property type="match status" value="1"/>
</dbReference>
<dbReference type="Gene3D" id="1.10.10.10">
    <property type="entry name" value="Winged helix-like DNA-binding domain superfamily/Winged helix DNA-binding domain"/>
    <property type="match status" value="1"/>
</dbReference>
<evidence type="ECO:0000256" key="3">
    <source>
        <dbReference type="ARBA" id="ARBA00023015"/>
    </source>
</evidence>
<dbReference type="GO" id="GO:0003677">
    <property type="term" value="F:DNA binding"/>
    <property type="evidence" value="ECO:0007669"/>
    <property type="project" value="InterPro"/>
</dbReference>
<dbReference type="NCBIfam" id="TIGR02957">
    <property type="entry name" value="SigX4"/>
    <property type="match status" value="1"/>
</dbReference>
<name>A0A1H9TBS3_9PSEU</name>
<dbReference type="Pfam" id="PF08281">
    <property type="entry name" value="Sigma70_r4_2"/>
    <property type="match status" value="1"/>
</dbReference>
<evidence type="ECO:0000259" key="8">
    <source>
        <dbReference type="Pfam" id="PF12680"/>
    </source>
</evidence>
<dbReference type="NCBIfam" id="TIGR02937">
    <property type="entry name" value="sigma70-ECF"/>
    <property type="match status" value="1"/>
</dbReference>
<dbReference type="NCBIfam" id="NF007214">
    <property type="entry name" value="PRK09636.1"/>
    <property type="match status" value="1"/>
</dbReference>
<gene>
    <name evidence="9" type="ORF">SAMN04487818_106170</name>
</gene>
<dbReference type="PANTHER" id="PTHR30173:SF36">
    <property type="entry name" value="ECF RNA POLYMERASE SIGMA FACTOR SIGJ"/>
    <property type="match status" value="1"/>
</dbReference>
<comment type="subunit">
    <text evidence="2">Interacts transiently with the RNA polymerase catalytic core formed by RpoA, RpoB, RpoC and RpoZ (2 alpha, 1 beta, 1 beta' and 1 omega subunit) to form the RNA polymerase holoenzyme that can initiate transcription.</text>
</comment>
<comment type="similarity">
    <text evidence="1">Belongs to the sigma-70 factor family. ECF subfamily.</text>
</comment>
<dbReference type="InterPro" id="IPR007627">
    <property type="entry name" value="RNA_pol_sigma70_r2"/>
</dbReference>
<evidence type="ECO:0000256" key="5">
    <source>
        <dbReference type="ARBA" id="ARBA00023163"/>
    </source>
</evidence>
<feature type="domain" description="RNA polymerase sigma factor 70 region 4 type 2" evidence="7">
    <location>
        <begin position="107"/>
        <end position="159"/>
    </location>
</feature>
<dbReference type="InterPro" id="IPR014284">
    <property type="entry name" value="RNA_pol_sigma-70_dom"/>
</dbReference>
<dbReference type="PANTHER" id="PTHR30173">
    <property type="entry name" value="SIGMA 19 FACTOR"/>
    <property type="match status" value="1"/>
</dbReference>
<dbReference type="RefSeq" id="WP_092778614.1">
    <property type="nucleotide sequence ID" value="NZ_FOGI01000006.1"/>
</dbReference>
<evidence type="ECO:0000256" key="4">
    <source>
        <dbReference type="ARBA" id="ARBA00023082"/>
    </source>
</evidence>
<keyword evidence="5" id="KW-0804">Transcription</keyword>
<dbReference type="AlphaFoldDB" id="A0A1H9TBS3"/>
<feature type="domain" description="SnoaL-like" evidence="8">
    <location>
        <begin position="177"/>
        <end position="272"/>
    </location>
</feature>
<dbReference type="GO" id="GO:0006352">
    <property type="term" value="P:DNA-templated transcription initiation"/>
    <property type="evidence" value="ECO:0007669"/>
    <property type="project" value="InterPro"/>
</dbReference>
<dbReference type="CDD" id="cd06171">
    <property type="entry name" value="Sigma70_r4"/>
    <property type="match status" value="1"/>
</dbReference>
<dbReference type="InterPro" id="IPR014303">
    <property type="entry name" value="RNA_pol_sigma-70_ECF"/>
</dbReference>
<evidence type="ECO:0000256" key="2">
    <source>
        <dbReference type="ARBA" id="ARBA00011344"/>
    </source>
</evidence>
<evidence type="ECO:0000313" key="10">
    <source>
        <dbReference type="Proteomes" id="UP000199051"/>
    </source>
</evidence>